<name>A0ACB9MUV3_BAUVA</name>
<organism evidence="1 2">
    <name type="scientific">Bauhinia variegata</name>
    <name type="common">Purple orchid tree</name>
    <name type="synonym">Phanera variegata</name>
    <dbReference type="NCBI Taxonomy" id="167791"/>
    <lineage>
        <taxon>Eukaryota</taxon>
        <taxon>Viridiplantae</taxon>
        <taxon>Streptophyta</taxon>
        <taxon>Embryophyta</taxon>
        <taxon>Tracheophyta</taxon>
        <taxon>Spermatophyta</taxon>
        <taxon>Magnoliopsida</taxon>
        <taxon>eudicotyledons</taxon>
        <taxon>Gunneridae</taxon>
        <taxon>Pentapetalae</taxon>
        <taxon>rosids</taxon>
        <taxon>fabids</taxon>
        <taxon>Fabales</taxon>
        <taxon>Fabaceae</taxon>
        <taxon>Cercidoideae</taxon>
        <taxon>Cercideae</taxon>
        <taxon>Bauhiniinae</taxon>
        <taxon>Bauhinia</taxon>
    </lineage>
</organism>
<comment type="caution">
    <text evidence="1">The sequence shown here is derived from an EMBL/GenBank/DDBJ whole genome shotgun (WGS) entry which is preliminary data.</text>
</comment>
<evidence type="ECO:0000313" key="1">
    <source>
        <dbReference type="EMBL" id="KAI4327988.1"/>
    </source>
</evidence>
<keyword evidence="2" id="KW-1185">Reference proteome</keyword>
<gene>
    <name evidence="1" type="ORF">L6164_020388</name>
</gene>
<accession>A0ACB9MUV3</accession>
<proteinExistence type="predicted"/>
<sequence length="395" mass="46061">MARNLDRLKDLVPHILHRLPVKSLVRFRGVHKSWSDLIKDPNFIFDHLQTLNQINMDNYGFCFLVKRIWPADPLFLVGKDFVHALGFHQAATLDFLDIVFKHRSYPGSFQMYGPLNGVYYIHKKPSLLINPSMREFRFVPETPPFPENLIAIRHNGFGFDHRTDDYKVVCITSFFIGEDMLRRVHVYALSCNYWRNVDCPFPSCVHIQCQPLSDTFVHGASHWWACDGDGELVLAFDMLDEMFQVIRFPKPEVKSCNNFPGNVAKFKEFLAVILCPEYVTEKQFDIWVMLEYGKKESWIKLFTIGPIAGVQKPLAFWKDGIVFGDNSGGMVLYDTQTEMKESFEFRIEPLMATAYMESVVSLRRDIDDIVPELRFDTIQIERFQRPQLFSLVSFR</sequence>
<dbReference type="EMBL" id="CM039433">
    <property type="protein sequence ID" value="KAI4327988.1"/>
    <property type="molecule type" value="Genomic_DNA"/>
</dbReference>
<dbReference type="Proteomes" id="UP000828941">
    <property type="component" value="Chromosome 8"/>
</dbReference>
<protein>
    <submittedName>
        <fullName evidence="1">Uncharacterized protein</fullName>
    </submittedName>
</protein>
<evidence type="ECO:0000313" key="2">
    <source>
        <dbReference type="Proteomes" id="UP000828941"/>
    </source>
</evidence>
<reference evidence="1 2" key="1">
    <citation type="journal article" date="2022" name="DNA Res.">
        <title>Chromosomal-level genome assembly of the orchid tree Bauhinia variegata (Leguminosae; Cercidoideae) supports the allotetraploid origin hypothesis of Bauhinia.</title>
        <authorList>
            <person name="Zhong Y."/>
            <person name="Chen Y."/>
            <person name="Zheng D."/>
            <person name="Pang J."/>
            <person name="Liu Y."/>
            <person name="Luo S."/>
            <person name="Meng S."/>
            <person name="Qian L."/>
            <person name="Wei D."/>
            <person name="Dai S."/>
            <person name="Zhou R."/>
        </authorList>
    </citation>
    <scope>NUCLEOTIDE SEQUENCE [LARGE SCALE GENOMIC DNA]</scope>
    <source>
        <strain evidence="1">BV-YZ2020</strain>
    </source>
</reference>